<dbReference type="EMBL" id="JBCFQK010000018">
    <property type="protein sequence ID" value="MFA9195182.1"/>
    <property type="molecule type" value="Genomic_DNA"/>
</dbReference>
<comment type="caution">
    <text evidence="1">The sequence shown here is derived from an EMBL/GenBank/DDBJ whole genome shotgun (WGS) entry which is preliminary data.</text>
</comment>
<name>A0ABV4TQK3_9FLAO</name>
<evidence type="ECO:0000313" key="2">
    <source>
        <dbReference type="Proteomes" id="UP001574170"/>
    </source>
</evidence>
<accession>A0ABV4TQK3</accession>
<dbReference type="RefSeq" id="WP_373392319.1">
    <property type="nucleotide sequence ID" value="NZ_JBCFQJ010000020.1"/>
</dbReference>
<gene>
    <name evidence="1" type="ORF">AAGV33_12265</name>
</gene>
<dbReference type="Proteomes" id="UP001574170">
    <property type="component" value="Unassembled WGS sequence"/>
</dbReference>
<sequence length="110" mass="12768">MSHEHPDKKELKVKYKADFKKIQDFVNTFDPCGLIFGGAPDNEYDCLTSHLISGVYTNKSRQDLKEIILHEINDHFGTPDLLIIKKPHKTEFYKDLDKLLDKLESIKPSH</sequence>
<evidence type="ECO:0000313" key="1">
    <source>
        <dbReference type="EMBL" id="MFA9195182.1"/>
    </source>
</evidence>
<proteinExistence type="predicted"/>
<organism evidence="1 2">
    <name type="scientific">Flavobacterium magnesitis</name>
    <dbReference type="NCBI Taxonomy" id="3138077"/>
    <lineage>
        <taxon>Bacteria</taxon>
        <taxon>Pseudomonadati</taxon>
        <taxon>Bacteroidota</taxon>
        <taxon>Flavobacteriia</taxon>
        <taxon>Flavobacteriales</taxon>
        <taxon>Flavobacteriaceae</taxon>
        <taxon>Flavobacterium</taxon>
    </lineage>
</organism>
<keyword evidence="2" id="KW-1185">Reference proteome</keyword>
<reference evidence="1 2" key="1">
    <citation type="submission" date="2024-04" db="EMBL/GenBank/DDBJ databases">
        <title>New Clade of Flavobacterium.</title>
        <authorList>
            <person name="Matos L."/>
            <person name="Proenca D.N."/>
            <person name="Fransisco R.M."/>
            <person name="Chung A.P."/>
            <person name="Maccario L."/>
            <person name="Sorensen S.J."/>
            <person name="Morais P.V."/>
        </authorList>
    </citation>
    <scope>NUCLEOTIDE SEQUENCE [LARGE SCALE GENOMIC DNA]</scope>
    <source>
        <strain evidence="1 2">FBOR7N2.3</strain>
    </source>
</reference>
<protein>
    <submittedName>
        <fullName evidence="1">Uncharacterized protein</fullName>
    </submittedName>
</protein>